<dbReference type="AlphaFoldDB" id="A0A803Q0A8"/>
<evidence type="ECO:0008006" key="3">
    <source>
        <dbReference type="Google" id="ProtNLM"/>
    </source>
</evidence>
<evidence type="ECO:0000313" key="1">
    <source>
        <dbReference type="EnsemblPlants" id="cds.evm.model.06.871"/>
    </source>
</evidence>
<dbReference type="Gramene" id="evm.model.06.871">
    <property type="protein sequence ID" value="cds.evm.model.06.871"/>
    <property type="gene ID" value="evm.TU.06.871"/>
</dbReference>
<sequence>MTSSTTTNFTPVVFSYKVSVKLDDNNFLLWRPQLLSATRDTTNLNDHNNIGKGSWNPYVVPNKSCPSNMFPQTNTGQVRGQPLANSSLHQSLTNASKPVCQLCSRIGHTTAKCYQRFNYDFLGIGATNILKQSSNIATVDSVVDEALYPDSEASAHCTANAANFTQKQPYFGQEYVHMGDGAGFPIQNIGLGFEGDCSRRTS</sequence>
<dbReference type="EnsemblPlants" id="evm.model.06.871">
    <property type="protein sequence ID" value="cds.evm.model.06.871"/>
    <property type="gene ID" value="evm.TU.06.871"/>
</dbReference>
<proteinExistence type="predicted"/>
<protein>
    <recommendedName>
        <fullName evidence="3">Retrotransposon Copia-like N-terminal domain-containing protein</fullName>
    </recommendedName>
</protein>
<keyword evidence="2" id="KW-1185">Reference proteome</keyword>
<name>A0A803Q0A8_CANSA</name>
<organism evidence="1 2">
    <name type="scientific">Cannabis sativa</name>
    <name type="common">Hemp</name>
    <name type="synonym">Marijuana</name>
    <dbReference type="NCBI Taxonomy" id="3483"/>
    <lineage>
        <taxon>Eukaryota</taxon>
        <taxon>Viridiplantae</taxon>
        <taxon>Streptophyta</taxon>
        <taxon>Embryophyta</taxon>
        <taxon>Tracheophyta</taxon>
        <taxon>Spermatophyta</taxon>
        <taxon>Magnoliopsida</taxon>
        <taxon>eudicotyledons</taxon>
        <taxon>Gunneridae</taxon>
        <taxon>Pentapetalae</taxon>
        <taxon>rosids</taxon>
        <taxon>fabids</taxon>
        <taxon>Rosales</taxon>
        <taxon>Cannabaceae</taxon>
        <taxon>Cannabis</taxon>
    </lineage>
</organism>
<dbReference type="Proteomes" id="UP000596661">
    <property type="component" value="Chromosome 6"/>
</dbReference>
<reference evidence="1" key="1">
    <citation type="submission" date="2018-11" db="EMBL/GenBank/DDBJ databases">
        <authorList>
            <person name="Grassa J C."/>
        </authorList>
    </citation>
    <scope>NUCLEOTIDE SEQUENCE [LARGE SCALE GENOMIC DNA]</scope>
</reference>
<evidence type="ECO:0000313" key="2">
    <source>
        <dbReference type="Proteomes" id="UP000596661"/>
    </source>
</evidence>
<reference evidence="1" key="2">
    <citation type="submission" date="2021-03" db="UniProtKB">
        <authorList>
            <consortium name="EnsemblPlants"/>
        </authorList>
    </citation>
    <scope>IDENTIFICATION</scope>
</reference>
<accession>A0A803Q0A8</accession>
<dbReference type="EMBL" id="UZAU01000584">
    <property type="status" value="NOT_ANNOTATED_CDS"/>
    <property type="molecule type" value="Genomic_DNA"/>
</dbReference>